<dbReference type="EMBL" id="VSIV01000217">
    <property type="protein sequence ID" value="TYB33021.1"/>
    <property type="molecule type" value="Genomic_DNA"/>
</dbReference>
<dbReference type="SUPFAM" id="SSF53756">
    <property type="entry name" value="UDP-Glycosyltransferase/glycogen phosphorylase"/>
    <property type="match status" value="1"/>
</dbReference>
<feature type="binding site" evidence="2">
    <location>
        <position position="244"/>
    </location>
    <ligand>
        <name>substrate</name>
    </ligand>
</feature>
<gene>
    <name evidence="4" type="primary">pseG</name>
    <name evidence="4" type="ORF">FXF49_08470</name>
</gene>
<dbReference type="NCBIfam" id="TIGR03590">
    <property type="entry name" value="PseG"/>
    <property type="match status" value="1"/>
</dbReference>
<dbReference type="GO" id="GO:0016787">
    <property type="term" value="F:hydrolase activity"/>
    <property type="evidence" value="ECO:0007669"/>
    <property type="project" value="UniProtKB-KW"/>
</dbReference>
<feature type="domain" description="Glycosyl transferase family 28 C-terminal" evidence="3">
    <location>
        <begin position="193"/>
        <end position="303"/>
    </location>
</feature>
<dbReference type="AlphaFoldDB" id="A0A5D0MNH2"/>
<evidence type="ECO:0000313" key="5">
    <source>
        <dbReference type="Proteomes" id="UP000323337"/>
    </source>
</evidence>
<evidence type="ECO:0000256" key="2">
    <source>
        <dbReference type="PIRSR" id="PIRSR620023-2"/>
    </source>
</evidence>
<organism evidence="4 5">
    <name type="scientific">Flexistipes sinusarabici</name>
    <dbReference type="NCBI Taxonomy" id="2352"/>
    <lineage>
        <taxon>Bacteria</taxon>
        <taxon>Pseudomonadati</taxon>
        <taxon>Deferribacterota</taxon>
        <taxon>Deferribacteres</taxon>
        <taxon>Deferribacterales</taxon>
        <taxon>Flexistipitaceae</taxon>
        <taxon>Flexistipes</taxon>
    </lineage>
</organism>
<dbReference type="RefSeq" id="WP_303701468.1">
    <property type="nucleotide sequence ID" value="NZ_VSIV01000217.1"/>
</dbReference>
<dbReference type="EC" id="3.6.1.57" evidence="4"/>
<dbReference type="GO" id="GO:0016758">
    <property type="term" value="F:hexosyltransferase activity"/>
    <property type="evidence" value="ECO:0007669"/>
    <property type="project" value="InterPro"/>
</dbReference>
<dbReference type="Gene3D" id="3.40.50.2000">
    <property type="entry name" value="Glycogen Phosphorylase B"/>
    <property type="match status" value="1"/>
</dbReference>
<feature type="binding site" evidence="2">
    <location>
        <position position="144"/>
    </location>
    <ligand>
        <name>substrate</name>
    </ligand>
</feature>
<keyword evidence="4" id="KW-0378">Hydrolase</keyword>
<evidence type="ECO:0000259" key="3">
    <source>
        <dbReference type="Pfam" id="PF04101"/>
    </source>
</evidence>
<dbReference type="InterPro" id="IPR020023">
    <property type="entry name" value="PseG"/>
</dbReference>
<dbReference type="Proteomes" id="UP000323337">
    <property type="component" value="Unassembled WGS sequence"/>
</dbReference>
<evidence type="ECO:0000256" key="1">
    <source>
        <dbReference type="PIRSR" id="PIRSR620023-1"/>
    </source>
</evidence>
<comment type="caution">
    <text evidence="4">The sequence shown here is derived from an EMBL/GenBank/DDBJ whole genome shotgun (WGS) entry which is preliminary data.</text>
</comment>
<sequence>MKVAIITEGFQRTGYGHLTRCLSIYQAFEEKNITPLYIANCDEEGKNFIPNTNLLQLNWLENVDEFLSKIKGYDIAVIDSYLAPLEIYEKIYRTVKKAVYIDDYLRLNYPPGVIVNGTVGAESLPYKKDDEHDYLLGIKYIPLRKEFWDVPKIQIKRDARSVLITFGGVDMRNITPKVLKLINDNFPYLVKNVVIGKGFENTDEIKSVADKNTHCFYFPDGEQMKRLMLESDFAISAGGQTLNELATLGLPTIMVQIADNQINNIKYYKNNKLALFAGKHDDSDLFDNLKNEINMVLRYSLRKKLRQNNKIFNGLGAKNITDILVKKKYNNL</sequence>
<evidence type="ECO:0000313" key="4">
    <source>
        <dbReference type="EMBL" id="TYB33021.1"/>
    </source>
</evidence>
<protein>
    <submittedName>
        <fullName evidence="4">UDP-2,4-diacetamido-2,4, 6-trideoxy-beta-L-altropyranose hydrolase</fullName>
        <ecNumber evidence="4">3.6.1.57</ecNumber>
    </submittedName>
</protein>
<feature type="active site" description="Proton acceptor" evidence="1">
    <location>
        <position position="17"/>
    </location>
</feature>
<name>A0A5D0MNH2_FLESI</name>
<proteinExistence type="predicted"/>
<accession>A0A5D0MNH2</accession>
<reference evidence="4 5" key="1">
    <citation type="submission" date="2019-08" db="EMBL/GenBank/DDBJ databases">
        <title>Genomic characterization of a novel candidate phylum (ARYD3) from a high temperature, high salinity tertiary oil reservoir in north central Oklahoma, USA.</title>
        <authorList>
            <person name="Youssef N.H."/>
            <person name="Yadav A."/>
            <person name="Elshahed M.S."/>
        </authorList>
    </citation>
    <scope>NUCLEOTIDE SEQUENCE [LARGE SCALE GENOMIC DNA]</scope>
    <source>
        <strain evidence="4">ARYD1</strain>
    </source>
</reference>
<dbReference type="Pfam" id="PF04101">
    <property type="entry name" value="Glyco_tran_28_C"/>
    <property type="match status" value="1"/>
</dbReference>
<dbReference type="Gene3D" id="3.40.50.11190">
    <property type="match status" value="1"/>
</dbReference>
<dbReference type="InterPro" id="IPR007235">
    <property type="entry name" value="Glyco_trans_28_C"/>
</dbReference>